<name>A0ACB5TQH8_AMBMO</name>
<evidence type="ECO:0000313" key="2">
    <source>
        <dbReference type="Proteomes" id="UP001165064"/>
    </source>
</evidence>
<evidence type="ECO:0000313" key="1">
    <source>
        <dbReference type="EMBL" id="GME92624.1"/>
    </source>
</evidence>
<dbReference type="Proteomes" id="UP001165064">
    <property type="component" value="Unassembled WGS sequence"/>
</dbReference>
<gene>
    <name evidence="1" type="ORF">Amon02_000911800</name>
</gene>
<protein>
    <submittedName>
        <fullName evidence="1">Unnamed protein product</fullName>
    </submittedName>
</protein>
<comment type="caution">
    <text evidence="1">The sequence shown here is derived from an EMBL/GenBank/DDBJ whole genome shotgun (WGS) entry which is preliminary data.</text>
</comment>
<dbReference type="EMBL" id="BSXS01008478">
    <property type="protein sequence ID" value="GME92624.1"/>
    <property type="molecule type" value="Genomic_DNA"/>
</dbReference>
<accession>A0ACB5TQH8</accession>
<sequence length="87" mass="9177">MSLSSTHTPNSLKKNEKNTAVIEVDSVSNELHNSVSRIGGLKGHTERKLKPRHIDLISIGGAIGTALFVTIGTGLHNGGCVSLLLAY</sequence>
<proteinExistence type="predicted"/>
<reference evidence="1" key="1">
    <citation type="submission" date="2023-04" db="EMBL/GenBank/DDBJ databases">
        <title>Ambrosiozyma monospora NBRC 10751.</title>
        <authorList>
            <person name="Ichikawa N."/>
            <person name="Sato H."/>
            <person name="Tonouchi N."/>
        </authorList>
    </citation>
    <scope>NUCLEOTIDE SEQUENCE</scope>
    <source>
        <strain evidence="1">NBRC 10751</strain>
    </source>
</reference>
<keyword evidence="2" id="KW-1185">Reference proteome</keyword>
<organism evidence="1 2">
    <name type="scientific">Ambrosiozyma monospora</name>
    <name type="common">Yeast</name>
    <name type="synonym">Endomycopsis monosporus</name>
    <dbReference type="NCBI Taxonomy" id="43982"/>
    <lineage>
        <taxon>Eukaryota</taxon>
        <taxon>Fungi</taxon>
        <taxon>Dikarya</taxon>
        <taxon>Ascomycota</taxon>
        <taxon>Saccharomycotina</taxon>
        <taxon>Pichiomycetes</taxon>
        <taxon>Pichiales</taxon>
        <taxon>Pichiaceae</taxon>
        <taxon>Ambrosiozyma</taxon>
    </lineage>
</organism>